<keyword evidence="1" id="KW-1133">Transmembrane helix</keyword>
<dbReference type="PANTHER" id="PTHR23531">
    <property type="entry name" value="QUINOLENE RESISTANCE PROTEIN NORA"/>
    <property type="match status" value="1"/>
</dbReference>
<dbReference type="Proteomes" id="UP000036923">
    <property type="component" value="Unassembled WGS sequence"/>
</dbReference>
<accession>A0A0L6JKX7</accession>
<evidence type="ECO:0000313" key="2">
    <source>
        <dbReference type="EMBL" id="KNY26368.1"/>
    </source>
</evidence>
<dbReference type="InterPro" id="IPR052714">
    <property type="entry name" value="MFS_Exporter"/>
</dbReference>
<feature type="transmembrane region" description="Helical" evidence="1">
    <location>
        <begin position="29"/>
        <end position="48"/>
    </location>
</feature>
<dbReference type="eggNOG" id="COG2814">
    <property type="taxonomic scope" value="Bacteria"/>
</dbReference>
<protein>
    <submittedName>
        <fullName evidence="2">Uncharacterized protein</fullName>
    </submittedName>
</protein>
<gene>
    <name evidence="2" type="ORF">Bccel_1630</name>
</gene>
<dbReference type="AlphaFoldDB" id="A0A0L6JKX7"/>
<dbReference type="EMBL" id="LGTC01000001">
    <property type="protein sequence ID" value="KNY26368.1"/>
    <property type="molecule type" value="Genomic_DNA"/>
</dbReference>
<proteinExistence type="predicted"/>
<reference evidence="3" key="1">
    <citation type="submission" date="2015-07" db="EMBL/GenBank/DDBJ databases">
        <title>Near-Complete Genome Sequence of the Cellulolytic Bacterium Bacteroides (Pseudobacteroides) cellulosolvens ATCC 35603.</title>
        <authorList>
            <person name="Dassa B."/>
            <person name="Utturkar S.M."/>
            <person name="Klingeman D.M."/>
            <person name="Hurt R.A."/>
            <person name="Keller M."/>
            <person name="Xu J."/>
            <person name="Reddy Y.H.K."/>
            <person name="Borovok I."/>
            <person name="Grinberg I.R."/>
            <person name="Lamed R."/>
            <person name="Zhivin O."/>
            <person name="Bayer E.A."/>
            <person name="Brown S.D."/>
        </authorList>
    </citation>
    <scope>NUCLEOTIDE SEQUENCE [LARGE SCALE GENOMIC DNA]</scope>
    <source>
        <strain evidence="3">DSM 2933</strain>
    </source>
</reference>
<feature type="transmembrane region" description="Helical" evidence="1">
    <location>
        <begin position="55"/>
        <end position="71"/>
    </location>
</feature>
<keyword evidence="3" id="KW-1185">Reference proteome</keyword>
<feature type="transmembrane region" description="Helical" evidence="1">
    <location>
        <begin position="77"/>
        <end position="95"/>
    </location>
</feature>
<organism evidence="2 3">
    <name type="scientific">Pseudobacteroides cellulosolvens ATCC 35603 = DSM 2933</name>
    <dbReference type="NCBI Taxonomy" id="398512"/>
    <lineage>
        <taxon>Bacteria</taxon>
        <taxon>Bacillati</taxon>
        <taxon>Bacillota</taxon>
        <taxon>Clostridia</taxon>
        <taxon>Eubacteriales</taxon>
        <taxon>Oscillospiraceae</taxon>
        <taxon>Pseudobacteroides</taxon>
    </lineage>
</organism>
<keyword evidence="1" id="KW-0812">Transmembrane</keyword>
<evidence type="ECO:0000313" key="3">
    <source>
        <dbReference type="Proteomes" id="UP000036923"/>
    </source>
</evidence>
<dbReference type="STRING" id="398512.Bccel_1630"/>
<keyword evidence="1" id="KW-0472">Membrane</keyword>
<dbReference type="PANTHER" id="PTHR23531:SF1">
    <property type="entry name" value="QUINOLENE RESISTANCE PROTEIN NORA"/>
    <property type="match status" value="1"/>
</dbReference>
<sequence>MVIYFFATTQQTSFIARLIEKTSLFPSSLLLLLGLVYGGIVSFITLFGKKAGIKNVGWFFLFFALGPFLVRTVSGKLFAFLIAFLIVYCIYLVRVKTPEQV</sequence>
<evidence type="ECO:0000256" key="1">
    <source>
        <dbReference type="SAM" id="Phobius"/>
    </source>
</evidence>
<comment type="caution">
    <text evidence="2">The sequence shown here is derived from an EMBL/GenBank/DDBJ whole genome shotgun (WGS) entry which is preliminary data.</text>
</comment>
<dbReference type="RefSeq" id="WP_036941450.1">
    <property type="nucleotide sequence ID" value="NZ_JQKC01000015.1"/>
</dbReference>
<name>A0A0L6JKX7_9FIRM</name>